<organism evidence="2 3">
    <name type="scientific">Cocleimonas flava</name>
    <dbReference type="NCBI Taxonomy" id="634765"/>
    <lineage>
        <taxon>Bacteria</taxon>
        <taxon>Pseudomonadati</taxon>
        <taxon>Pseudomonadota</taxon>
        <taxon>Gammaproteobacteria</taxon>
        <taxon>Thiotrichales</taxon>
        <taxon>Thiotrichaceae</taxon>
        <taxon>Cocleimonas</taxon>
    </lineage>
</organism>
<sequence length="298" mass="34162">MSKGSIIKFLINYWNGKLNISFSFWVVFLFLLILLSLLEPLILRTFFDDPQQRISATFISLAITRLIIFPWQLIGLIRVVDRDFVKASSTIKTRFIQAAMVLSVLFTLSYSLELIQDAYLYKNKIERLAAKQEQPSYTLSIDPQKQQLTIKGDLDIGITKAVTSLIEKNKTITSVLLESNGGHIYEGRGLSKLFSRYNLDTEVDKYCSSACASAFIGGNKRHLSKGAKLGFHQYKLDYSHHKKLVPFHKPEEEQRRDIELFKSRGINQSFLDKVFSKKPDQMWFPTHEELLAASVITP</sequence>
<evidence type="ECO:0000313" key="3">
    <source>
        <dbReference type="Proteomes" id="UP000294887"/>
    </source>
</evidence>
<feature type="transmembrane region" description="Helical" evidence="1">
    <location>
        <begin position="20"/>
        <end position="42"/>
    </location>
</feature>
<comment type="caution">
    <text evidence="2">The sequence shown here is derived from an EMBL/GenBank/DDBJ whole genome shotgun (WGS) entry which is preliminary data.</text>
</comment>
<reference evidence="2 3" key="1">
    <citation type="submission" date="2019-03" db="EMBL/GenBank/DDBJ databases">
        <title>Genomic Encyclopedia of Type Strains, Phase IV (KMG-IV): sequencing the most valuable type-strain genomes for metagenomic binning, comparative biology and taxonomic classification.</title>
        <authorList>
            <person name="Goeker M."/>
        </authorList>
    </citation>
    <scope>NUCLEOTIDE SEQUENCE [LARGE SCALE GENOMIC DNA]</scope>
    <source>
        <strain evidence="2 3">DSM 24830</strain>
    </source>
</reference>
<proteinExistence type="predicted"/>
<dbReference type="OrthoDB" id="6987066at2"/>
<keyword evidence="3" id="KW-1185">Reference proteome</keyword>
<evidence type="ECO:0000313" key="2">
    <source>
        <dbReference type="EMBL" id="TCJ85001.1"/>
    </source>
</evidence>
<feature type="transmembrane region" description="Helical" evidence="1">
    <location>
        <begin position="94"/>
        <end position="115"/>
    </location>
</feature>
<dbReference type="SUPFAM" id="SSF52096">
    <property type="entry name" value="ClpP/crotonase"/>
    <property type="match status" value="1"/>
</dbReference>
<keyword evidence="1" id="KW-0472">Membrane</keyword>
<keyword evidence="1" id="KW-1133">Transmembrane helix</keyword>
<accession>A0A4R1F3L0</accession>
<evidence type="ECO:0000256" key="1">
    <source>
        <dbReference type="SAM" id="Phobius"/>
    </source>
</evidence>
<dbReference type="AlphaFoldDB" id="A0A4R1F3L0"/>
<dbReference type="Proteomes" id="UP000294887">
    <property type="component" value="Unassembled WGS sequence"/>
</dbReference>
<dbReference type="RefSeq" id="WP_131906720.1">
    <property type="nucleotide sequence ID" value="NZ_BAAAFU010000001.1"/>
</dbReference>
<keyword evidence="1" id="KW-0812">Transmembrane</keyword>
<dbReference type="InterPro" id="IPR029045">
    <property type="entry name" value="ClpP/crotonase-like_dom_sf"/>
</dbReference>
<feature type="transmembrane region" description="Helical" evidence="1">
    <location>
        <begin position="54"/>
        <end position="74"/>
    </location>
</feature>
<dbReference type="EMBL" id="SMFQ01000004">
    <property type="protein sequence ID" value="TCJ85001.1"/>
    <property type="molecule type" value="Genomic_DNA"/>
</dbReference>
<name>A0A4R1F3L0_9GAMM</name>
<gene>
    <name evidence="2" type="ORF">EV695_2966</name>
</gene>
<protein>
    <submittedName>
        <fullName evidence="2">Uncharacterized protein</fullName>
    </submittedName>
</protein>